<reference evidence="1" key="1">
    <citation type="submission" date="2023-06" db="EMBL/GenBank/DDBJ databases">
        <title>Genome-scale phylogeny and comparative genomics of the fungal order Sordariales.</title>
        <authorList>
            <consortium name="Lawrence Berkeley National Laboratory"/>
            <person name="Hensen N."/>
            <person name="Bonometti L."/>
            <person name="Westerberg I."/>
            <person name="Brannstrom I.O."/>
            <person name="Guillou S."/>
            <person name="Cros-Aarteil S."/>
            <person name="Calhoun S."/>
            <person name="Haridas S."/>
            <person name="Kuo A."/>
            <person name="Mondo S."/>
            <person name="Pangilinan J."/>
            <person name="Riley R."/>
            <person name="Labutti K."/>
            <person name="Andreopoulos B."/>
            <person name="Lipzen A."/>
            <person name="Chen C."/>
            <person name="Yanf M."/>
            <person name="Daum C."/>
            <person name="Ng V."/>
            <person name="Clum A."/>
            <person name="Steindorff A."/>
            <person name="Ohm R."/>
            <person name="Martin F."/>
            <person name="Silar P."/>
            <person name="Natvig D."/>
            <person name="Lalanne C."/>
            <person name="Gautier V."/>
            <person name="Ament-Velasquez S.L."/>
            <person name="Kruys A."/>
            <person name="Hutchinson M.I."/>
            <person name="Powell A.J."/>
            <person name="Barry K."/>
            <person name="Miller A.N."/>
            <person name="Grigoriev I.V."/>
            <person name="Debuchy R."/>
            <person name="Gladieux P."/>
            <person name="Thoren M.H."/>
            <person name="Johannesson H."/>
        </authorList>
    </citation>
    <scope>NUCLEOTIDE SEQUENCE</scope>
    <source>
        <strain evidence="1">SMH2532-1</strain>
    </source>
</reference>
<dbReference type="PROSITE" id="PS51257">
    <property type="entry name" value="PROKAR_LIPOPROTEIN"/>
    <property type="match status" value="1"/>
</dbReference>
<comment type="caution">
    <text evidence="1">The sequence shown here is derived from an EMBL/GenBank/DDBJ whole genome shotgun (WGS) entry which is preliminary data.</text>
</comment>
<proteinExistence type="predicted"/>
<organism evidence="1 2">
    <name type="scientific">Cercophora newfieldiana</name>
    <dbReference type="NCBI Taxonomy" id="92897"/>
    <lineage>
        <taxon>Eukaryota</taxon>
        <taxon>Fungi</taxon>
        <taxon>Dikarya</taxon>
        <taxon>Ascomycota</taxon>
        <taxon>Pezizomycotina</taxon>
        <taxon>Sordariomycetes</taxon>
        <taxon>Sordariomycetidae</taxon>
        <taxon>Sordariales</taxon>
        <taxon>Lasiosphaeriaceae</taxon>
        <taxon>Cercophora</taxon>
    </lineage>
</organism>
<dbReference type="AlphaFoldDB" id="A0AA39Y3Y2"/>
<protein>
    <submittedName>
        <fullName evidence="1">Uncharacterized protein</fullName>
    </submittedName>
</protein>
<evidence type="ECO:0000313" key="2">
    <source>
        <dbReference type="Proteomes" id="UP001174936"/>
    </source>
</evidence>
<keyword evidence="2" id="KW-1185">Reference proteome</keyword>
<name>A0AA39Y3Y2_9PEZI</name>
<dbReference type="EMBL" id="JAULSV010000004">
    <property type="protein sequence ID" value="KAK0645571.1"/>
    <property type="molecule type" value="Genomic_DNA"/>
</dbReference>
<accession>A0AA39Y3Y2</accession>
<dbReference type="Proteomes" id="UP001174936">
    <property type="component" value="Unassembled WGS sequence"/>
</dbReference>
<sequence length="217" mass="23883">MEWQRANNNTLPLQIGVMSCAAIFYFASSGEPTSDAAFHVFALRSITTLILQQVSRAAPYAVALGGERGPLGRSPGPLLPVKQGPAISRQGARLERPHLRSVSLTPEPPLQPAWTLVNIGQISISVETASIDGVVVHQLITQLIGGKARGGDDLKRYTRMHQTRQKQYIFTSEVVRPLWLNPTPPFCRCPQSRTNPRQAVWTTHTRATGQPHDDHVN</sequence>
<evidence type="ECO:0000313" key="1">
    <source>
        <dbReference type="EMBL" id="KAK0645571.1"/>
    </source>
</evidence>
<gene>
    <name evidence="1" type="ORF">B0T16DRAFT_142251</name>
</gene>